<sequence>MNAFKPLLSAATAAVVLSGALVASAPASAAPSDLADSGQGRLAWSSCNDATTPALQCAMLDVPLDYAHPGGTKIQIKLNRLPATAPKDKQQGPILLNPGGPGDSGLWMPASISGAIPQDVAGTYDWIGFDPRGTNGSVPHVTCDPHYFDAERPDYQVSQGTSKAWLEKSAGYAADCAADWSWILPHMTTVDNARDMDSIRRALGVQKINFYGGSWGTSLGSTYGQLFPSHVRRMVLDSIVGPTISWYDHNILQDKEHQRRFDAFAAWAAKADSVYHLGTDAATVEQKYQQVETALRTAPVDASPAPGKIGPAEFEDTFYGGGYNFLRWPRMATVLSAYVNSHDTRPLNIAYNRYAAPGADDGTFPAYNAVQCTENNWPRDWETWKKDQAKVNATAPFYTYNNMWYNTACMFWPYQGDQSGRLKITGKGLPPVLLFQATEDAATPYQGGVAMHDALPGSKLVVQNGGSFHEILFHGDACLDDTFTAYLRDGSLPTGTGPIAKTCAPEADPVPVYVTPPPVAPNAAPSLTAQSTTGLAPTGGGRPAEQGARGAGPGDRLPGPARPGPARKTVRPLHQRLEQWRPMTDFELLTAADIPLMQGLAQRVTAIRPDLISADASYGELAWVWGKGRASQGATWRRRLWYSGDDLVAWGWASLPCRVERGDGSVAEVSGAFLSYQVHPEHTELVDEVIEWYDGVAAGLERTVLPTTAEEFALRRWAAHGYRTNTAALHDTGDWTQLNRRDLAEVAQPTLPAGYRFRTADEAGPEAVVQAHVDAWAPSAYTVGSYQDVRQTAGYRGDLHVLVQAPDGTMAASTIMWFDEVNRTVEFEPVGTHPNHRRLGLARSMLLRGMLLARAAGATHATVVCLGAPGHPAARGLYHDLGFRELSRDAPLIKPATATTERRRQDGHLATTS</sequence>
<accession>A0ABP4H066</accession>
<evidence type="ECO:0000313" key="7">
    <source>
        <dbReference type="EMBL" id="GAA1245942.1"/>
    </source>
</evidence>
<proteinExistence type="inferred from homology"/>
<evidence type="ECO:0000256" key="2">
    <source>
        <dbReference type="ARBA" id="ARBA00022729"/>
    </source>
</evidence>
<feature type="signal peptide" evidence="5">
    <location>
        <begin position="1"/>
        <end position="29"/>
    </location>
</feature>
<feature type="region of interest" description="Disordered" evidence="4">
    <location>
        <begin position="521"/>
        <end position="572"/>
    </location>
</feature>
<keyword evidence="3" id="KW-0378">Hydrolase</keyword>
<evidence type="ECO:0000256" key="1">
    <source>
        <dbReference type="ARBA" id="ARBA00010088"/>
    </source>
</evidence>
<dbReference type="SUPFAM" id="SSF55729">
    <property type="entry name" value="Acyl-CoA N-acyltransferases (Nat)"/>
    <property type="match status" value="1"/>
</dbReference>
<dbReference type="Proteomes" id="UP001500037">
    <property type="component" value="Unassembled WGS sequence"/>
</dbReference>
<dbReference type="Pfam" id="PF00561">
    <property type="entry name" value="Abhydrolase_1"/>
    <property type="match status" value="1"/>
</dbReference>
<dbReference type="InterPro" id="IPR029058">
    <property type="entry name" value="AB_hydrolase_fold"/>
</dbReference>
<dbReference type="RefSeq" id="WP_344443256.1">
    <property type="nucleotide sequence ID" value="NZ_BAAALF010000073.1"/>
</dbReference>
<evidence type="ECO:0000313" key="8">
    <source>
        <dbReference type="Proteomes" id="UP001500037"/>
    </source>
</evidence>
<organism evidence="7 8">
    <name type="scientific">Kitasatospora nipponensis</name>
    <dbReference type="NCBI Taxonomy" id="258049"/>
    <lineage>
        <taxon>Bacteria</taxon>
        <taxon>Bacillati</taxon>
        <taxon>Actinomycetota</taxon>
        <taxon>Actinomycetes</taxon>
        <taxon>Kitasatosporales</taxon>
        <taxon>Streptomycetaceae</taxon>
        <taxon>Kitasatospora</taxon>
    </lineage>
</organism>
<gene>
    <name evidence="7" type="ORF">GCM10009665_41000</name>
</gene>
<dbReference type="EMBL" id="BAAALF010000073">
    <property type="protein sequence ID" value="GAA1245942.1"/>
    <property type="molecule type" value="Genomic_DNA"/>
</dbReference>
<dbReference type="InterPro" id="IPR000182">
    <property type="entry name" value="GNAT_dom"/>
</dbReference>
<protein>
    <recommendedName>
        <fullName evidence="6">N-acetyltransferase domain-containing protein</fullName>
    </recommendedName>
</protein>
<feature type="chain" id="PRO_5046452845" description="N-acetyltransferase domain-containing protein" evidence="5">
    <location>
        <begin position="30"/>
        <end position="913"/>
    </location>
</feature>
<evidence type="ECO:0000256" key="3">
    <source>
        <dbReference type="ARBA" id="ARBA00022801"/>
    </source>
</evidence>
<feature type="compositionally biased region" description="Low complexity" evidence="4">
    <location>
        <begin position="554"/>
        <end position="567"/>
    </location>
</feature>
<keyword evidence="2 5" id="KW-0732">Signal</keyword>
<dbReference type="InterPro" id="IPR000073">
    <property type="entry name" value="AB_hydrolase_1"/>
</dbReference>
<keyword evidence="8" id="KW-1185">Reference proteome</keyword>
<dbReference type="Gene3D" id="3.40.630.30">
    <property type="match status" value="1"/>
</dbReference>
<dbReference type="PANTHER" id="PTHR43248">
    <property type="entry name" value="2-SUCCINYL-6-HYDROXY-2,4-CYCLOHEXADIENE-1-CARBOXYLATE SYNTHASE"/>
    <property type="match status" value="1"/>
</dbReference>
<dbReference type="CDD" id="cd04301">
    <property type="entry name" value="NAT_SF"/>
    <property type="match status" value="1"/>
</dbReference>
<dbReference type="Gene3D" id="3.40.50.1820">
    <property type="entry name" value="alpha/beta hydrolase"/>
    <property type="match status" value="1"/>
</dbReference>
<evidence type="ECO:0000256" key="5">
    <source>
        <dbReference type="SAM" id="SignalP"/>
    </source>
</evidence>
<comment type="similarity">
    <text evidence="1">Belongs to the peptidase S33 family.</text>
</comment>
<name>A0ABP4H066_9ACTN</name>
<dbReference type="InterPro" id="IPR016181">
    <property type="entry name" value="Acyl_CoA_acyltransferase"/>
</dbReference>
<feature type="region of interest" description="Disordered" evidence="4">
    <location>
        <begin position="892"/>
        <end position="913"/>
    </location>
</feature>
<feature type="domain" description="N-acetyltransferase" evidence="6">
    <location>
        <begin position="755"/>
        <end position="906"/>
    </location>
</feature>
<comment type="caution">
    <text evidence="7">The sequence shown here is derived from an EMBL/GenBank/DDBJ whole genome shotgun (WGS) entry which is preliminary data.</text>
</comment>
<dbReference type="SUPFAM" id="SSF53474">
    <property type="entry name" value="alpha/beta-Hydrolases"/>
    <property type="match status" value="1"/>
</dbReference>
<dbReference type="PROSITE" id="PS51186">
    <property type="entry name" value="GNAT"/>
    <property type="match status" value="1"/>
</dbReference>
<reference evidence="8" key="1">
    <citation type="journal article" date="2019" name="Int. J. Syst. Evol. Microbiol.">
        <title>The Global Catalogue of Microorganisms (GCM) 10K type strain sequencing project: providing services to taxonomists for standard genome sequencing and annotation.</title>
        <authorList>
            <consortium name="The Broad Institute Genomics Platform"/>
            <consortium name="The Broad Institute Genome Sequencing Center for Infectious Disease"/>
            <person name="Wu L."/>
            <person name="Ma J."/>
        </authorList>
    </citation>
    <scope>NUCLEOTIDE SEQUENCE [LARGE SCALE GENOMIC DNA]</scope>
    <source>
        <strain evidence="8">JCM 13004</strain>
    </source>
</reference>
<evidence type="ECO:0000259" key="6">
    <source>
        <dbReference type="PROSITE" id="PS51186"/>
    </source>
</evidence>
<evidence type="ECO:0000256" key="4">
    <source>
        <dbReference type="SAM" id="MobiDB-lite"/>
    </source>
</evidence>
<dbReference type="Pfam" id="PF00583">
    <property type="entry name" value="Acetyltransf_1"/>
    <property type="match status" value="1"/>
</dbReference>
<dbReference type="InterPro" id="IPR051601">
    <property type="entry name" value="Serine_prot/Carboxylest_S33"/>
</dbReference>
<dbReference type="PANTHER" id="PTHR43248:SF29">
    <property type="entry name" value="TRIPEPTIDYL AMINOPEPTIDASE"/>
    <property type="match status" value="1"/>
</dbReference>